<evidence type="ECO:0000256" key="3">
    <source>
        <dbReference type="SAM" id="SignalP"/>
    </source>
</evidence>
<feature type="signal peptide" evidence="3">
    <location>
        <begin position="1"/>
        <end position="22"/>
    </location>
</feature>
<accession>A0A813Q4A8</accession>
<evidence type="ECO:0000256" key="2">
    <source>
        <dbReference type="SAM" id="Phobius"/>
    </source>
</evidence>
<protein>
    <recommendedName>
        <fullName evidence="6">Transmembrane protein</fullName>
    </recommendedName>
</protein>
<feature type="transmembrane region" description="Helical" evidence="2">
    <location>
        <begin position="843"/>
        <end position="869"/>
    </location>
</feature>
<reference evidence="4" key="1">
    <citation type="submission" date="2021-02" db="EMBL/GenBank/DDBJ databases">
        <authorList>
            <person name="Nowell W R."/>
        </authorList>
    </citation>
    <scope>NUCLEOTIDE SEQUENCE</scope>
</reference>
<proteinExistence type="predicted"/>
<keyword evidence="2" id="KW-0472">Membrane</keyword>
<keyword evidence="2" id="KW-1133">Transmembrane helix</keyword>
<feature type="chain" id="PRO_5032581125" description="Transmembrane protein" evidence="3">
    <location>
        <begin position="23"/>
        <end position="918"/>
    </location>
</feature>
<evidence type="ECO:0000313" key="5">
    <source>
        <dbReference type="Proteomes" id="UP000663845"/>
    </source>
</evidence>
<feature type="transmembrane region" description="Helical" evidence="2">
    <location>
        <begin position="534"/>
        <end position="557"/>
    </location>
</feature>
<feature type="transmembrane region" description="Helical" evidence="2">
    <location>
        <begin position="585"/>
        <end position="605"/>
    </location>
</feature>
<dbReference type="EMBL" id="CAJNOG010000016">
    <property type="protein sequence ID" value="CAF0761765.1"/>
    <property type="molecule type" value="Genomic_DNA"/>
</dbReference>
<name>A0A813Q4A8_9BILA</name>
<dbReference type="AlphaFoldDB" id="A0A813Q4A8"/>
<sequence>MILIHDRYLFIFILLHIHHLNCLFVPDTTDYDAYGSKITMNDQLLVLAQNNYEPPSFFIQFSPYNQSLTTSSQCVINYPNTTNTFMYSVSIGKKQNQSQMYFFFIGEHTNDQSGIFIGMTTYNNINQTSNLTLSLCDTSFSYSFHYINNYDHQEYFILGVHPLGLLAYGFSNEFIVMFNVQNSSNPLNIWNGNLIWSDNSFIPHAIDISDNFAVVAGFIKNDSNSTVQYNPIIYLLNFNSTDNHRPYIVNVYQPTATPGTWQDLLTNSDAGTYSAKYDMSVSIDEQGNVLVGMQFINRVFYFSVNITNPITLNNISRFTNGRSIGNGKSITWLSNGVAAIMINTYTLDYIWSSSQIYFFDIYQDGYNSNSTPLSVFPNSHQLVPSSFNSVFLNIISSVSSSSLALLDNKGSILIFSPTQAQFYPFIQDTGSSPFITTPKACIPGTYKNKSGIHDCLLCPTGTKNPGNASDQCILCLNGSFCPLGSVADISQSALNSIFQVVPYPQSPESTIFDEILIHSMFTIGSGRCVLISPLFWALVVAGVVIIIIIIMEILKLCTKDARSKKLRHIVKCTFRHTDLIGEGEFWIGGLVSFSILVLVCFAYAFSSGYLKQYPIETSTDSDFTCDKTMRNAKFDTNIQSLSIPRIHDEQEMFDLLNNQAFTLNIGFINTLINCDAISIQAQFGTTWSTIRWLDCNNVNSILTLSIPLPYQHISVRVFLADTKTIGALRMGLSGVGHETERYTLRELEFYETFSINRQILSHTLPVALVMTKIINETKPMVGEESNYGGIFIPTFTVDMNNLFVTNNQYVRSSSSLTTLTITISETPYYVKNVQQPITRKSEVIFRCVLFTVVCIEIFGLVFLSYKLAFKPLYHAIMRKHRPKEEKELSYKTQTDQDSRSSNSSRIRDINTDYISSSL</sequence>
<keyword evidence="2" id="KW-0812">Transmembrane</keyword>
<dbReference type="Gene3D" id="2.10.50.10">
    <property type="entry name" value="Tumor Necrosis Factor Receptor, subunit A, domain 2"/>
    <property type="match status" value="1"/>
</dbReference>
<comment type="caution">
    <text evidence="4">The sequence shown here is derived from an EMBL/GenBank/DDBJ whole genome shotgun (WGS) entry which is preliminary data.</text>
</comment>
<evidence type="ECO:0000313" key="4">
    <source>
        <dbReference type="EMBL" id="CAF0761765.1"/>
    </source>
</evidence>
<gene>
    <name evidence="4" type="ORF">JYZ213_LOCUS3104</name>
</gene>
<evidence type="ECO:0000256" key="1">
    <source>
        <dbReference type="SAM" id="MobiDB-lite"/>
    </source>
</evidence>
<evidence type="ECO:0008006" key="6">
    <source>
        <dbReference type="Google" id="ProtNLM"/>
    </source>
</evidence>
<dbReference type="Proteomes" id="UP000663845">
    <property type="component" value="Unassembled WGS sequence"/>
</dbReference>
<organism evidence="4 5">
    <name type="scientific">Adineta steineri</name>
    <dbReference type="NCBI Taxonomy" id="433720"/>
    <lineage>
        <taxon>Eukaryota</taxon>
        <taxon>Metazoa</taxon>
        <taxon>Spiralia</taxon>
        <taxon>Gnathifera</taxon>
        <taxon>Rotifera</taxon>
        <taxon>Eurotatoria</taxon>
        <taxon>Bdelloidea</taxon>
        <taxon>Adinetida</taxon>
        <taxon>Adinetidae</taxon>
        <taxon>Adineta</taxon>
    </lineage>
</organism>
<feature type="compositionally biased region" description="Basic and acidic residues" evidence="1">
    <location>
        <begin position="884"/>
        <end position="898"/>
    </location>
</feature>
<feature type="region of interest" description="Disordered" evidence="1">
    <location>
        <begin position="884"/>
        <end position="904"/>
    </location>
</feature>
<keyword evidence="3" id="KW-0732">Signal</keyword>